<feature type="domain" description="LRAT" evidence="5">
    <location>
        <begin position="33"/>
        <end position="160"/>
    </location>
</feature>
<accession>A0A484DBC9</accession>
<dbReference type="GO" id="GO:0008970">
    <property type="term" value="F:phospholipase A1 activity"/>
    <property type="evidence" value="ECO:0007669"/>
    <property type="project" value="TreeGrafter"/>
</dbReference>
<keyword evidence="2" id="KW-0808">Transferase</keyword>
<dbReference type="EMBL" id="SCKG01000006">
    <property type="protein sequence ID" value="TDH11877.1"/>
    <property type="molecule type" value="Genomic_DNA"/>
</dbReference>
<dbReference type="GO" id="GO:0004623">
    <property type="term" value="F:phospholipase A2 activity"/>
    <property type="evidence" value="ECO:0007669"/>
    <property type="project" value="TreeGrafter"/>
</dbReference>
<dbReference type="AlphaFoldDB" id="A0A484DBC9"/>
<comment type="similarity">
    <text evidence="1">Belongs to the H-rev107 family.</text>
</comment>
<keyword evidence="3" id="KW-0378">Hydrolase</keyword>
<evidence type="ECO:0000256" key="1">
    <source>
        <dbReference type="ARBA" id="ARBA00007824"/>
    </source>
</evidence>
<dbReference type="Gene3D" id="3.90.1720.10">
    <property type="entry name" value="endopeptidase domain like (from Nostoc punctiforme)"/>
    <property type="match status" value="1"/>
</dbReference>
<sequence>MDLLGNWNSIFPQMTQRQIDQSVSTAEFGDLIEFAHPWSGLSLWGVYVGEGHVIHFGVGDENMTQRACRSLLQQIVPKSNGDRVLRKTRICTQRITEIKVSPGTRIRVNNNKHNLVPSPQERMINCCQTFLLQEFKYDLMNFNSEHFATFVRYGNAVCNQIPFKKKNGTHVDTTQTLQMIMQQRLETEI</sequence>
<proteinExistence type="inferred from homology"/>
<dbReference type="InterPro" id="IPR051496">
    <property type="entry name" value="H-rev107_PLA/AT"/>
</dbReference>
<evidence type="ECO:0000256" key="3">
    <source>
        <dbReference type="ARBA" id="ARBA00022801"/>
    </source>
</evidence>
<evidence type="ECO:0000256" key="4">
    <source>
        <dbReference type="ARBA" id="ARBA00023098"/>
    </source>
</evidence>
<dbReference type="GO" id="GO:0016410">
    <property type="term" value="F:N-acyltransferase activity"/>
    <property type="evidence" value="ECO:0007669"/>
    <property type="project" value="TreeGrafter"/>
</dbReference>
<dbReference type="GO" id="GO:0005737">
    <property type="term" value="C:cytoplasm"/>
    <property type="evidence" value="ECO:0007669"/>
    <property type="project" value="TreeGrafter"/>
</dbReference>
<dbReference type="InterPro" id="IPR007053">
    <property type="entry name" value="LRAT_dom"/>
</dbReference>
<gene>
    <name evidence="6" type="ORF">EPR50_G00065110</name>
</gene>
<comment type="caution">
    <text evidence="6">The sequence shown here is derived from an EMBL/GenBank/DDBJ whole genome shotgun (WGS) entry which is preliminary data.</text>
</comment>
<dbReference type="PANTHER" id="PTHR13943">
    <property type="entry name" value="HRAS-LIKE SUPPRESSOR - RELATED"/>
    <property type="match status" value="1"/>
</dbReference>
<keyword evidence="4" id="KW-0443">Lipid metabolism</keyword>
<dbReference type="GO" id="GO:0070292">
    <property type="term" value="P:N-acylphosphatidylethanolamine metabolic process"/>
    <property type="evidence" value="ECO:0007669"/>
    <property type="project" value="TreeGrafter"/>
</dbReference>
<protein>
    <recommendedName>
        <fullName evidence="5">LRAT domain-containing protein</fullName>
    </recommendedName>
</protein>
<evidence type="ECO:0000313" key="7">
    <source>
        <dbReference type="Proteomes" id="UP000295070"/>
    </source>
</evidence>
<dbReference type="PROSITE" id="PS51934">
    <property type="entry name" value="LRAT"/>
    <property type="match status" value="1"/>
</dbReference>
<dbReference type="Proteomes" id="UP000295070">
    <property type="component" value="Chromosome 6"/>
</dbReference>
<organism evidence="6 7">
    <name type="scientific">Perca flavescens</name>
    <name type="common">American yellow perch</name>
    <name type="synonym">Morone flavescens</name>
    <dbReference type="NCBI Taxonomy" id="8167"/>
    <lineage>
        <taxon>Eukaryota</taxon>
        <taxon>Metazoa</taxon>
        <taxon>Chordata</taxon>
        <taxon>Craniata</taxon>
        <taxon>Vertebrata</taxon>
        <taxon>Euteleostomi</taxon>
        <taxon>Actinopterygii</taxon>
        <taxon>Neopterygii</taxon>
        <taxon>Teleostei</taxon>
        <taxon>Neoteleostei</taxon>
        <taxon>Acanthomorphata</taxon>
        <taxon>Eupercaria</taxon>
        <taxon>Perciformes</taxon>
        <taxon>Percoidei</taxon>
        <taxon>Percidae</taxon>
        <taxon>Percinae</taxon>
        <taxon>Perca</taxon>
    </lineage>
</organism>
<dbReference type="Pfam" id="PF04970">
    <property type="entry name" value="LRAT"/>
    <property type="match status" value="1"/>
</dbReference>
<dbReference type="PANTHER" id="PTHR13943:SF37">
    <property type="entry name" value="PHOSPHOLIPASE A AND ACYLTRANSFERASE 1"/>
    <property type="match status" value="1"/>
</dbReference>
<evidence type="ECO:0000313" key="6">
    <source>
        <dbReference type="EMBL" id="TDH11877.1"/>
    </source>
</evidence>
<reference evidence="6 7" key="1">
    <citation type="submission" date="2019-01" db="EMBL/GenBank/DDBJ databases">
        <title>A chromosome-scale genome assembly of the yellow perch, Perca flavescens.</title>
        <authorList>
            <person name="Feron R."/>
            <person name="Morvezen R."/>
            <person name="Bestin A."/>
            <person name="Haffray P."/>
            <person name="Klopp C."/>
            <person name="Zahm M."/>
            <person name="Cabau C."/>
            <person name="Roques C."/>
            <person name="Donnadieu C."/>
            <person name="Bouchez O."/>
            <person name="Christie M."/>
            <person name="Larson W."/>
            <person name="Guiguen Y."/>
        </authorList>
    </citation>
    <scope>NUCLEOTIDE SEQUENCE [LARGE SCALE GENOMIC DNA]</scope>
    <source>
        <strain evidence="6">YP-PL-M2</strain>
        <tissue evidence="6">Blood</tissue>
    </source>
</reference>
<name>A0A484DBC9_PERFV</name>
<evidence type="ECO:0000256" key="2">
    <source>
        <dbReference type="ARBA" id="ARBA00022679"/>
    </source>
</evidence>
<evidence type="ECO:0000259" key="5">
    <source>
        <dbReference type="PROSITE" id="PS51934"/>
    </source>
</evidence>
<keyword evidence="7" id="KW-1185">Reference proteome</keyword>